<accession>A0A1V9X7Y5</accession>
<sequence length="65" mass="7270">MSEQETQEFAQQQAQQAKQFQEQMARTQKDFLQSSSGWLIHAYKSKGEDGETVIASSSNPLCSSV</sequence>
<dbReference type="Proteomes" id="UP000192247">
    <property type="component" value="Unassembled WGS sequence"/>
</dbReference>
<feature type="region of interest" description="Disordered" evidence="1">
    <location>
        <begin position="1"/>
        <end position="28"/>
    </location>
</feature>
<comment type="caution">
    <text evidence="2">The sequence shown here is derived from an EMBL/GenBank/DDBJ whole genome shotgun (WGS) entry which is preliminary data.</text>
</comment>
<dbReference type="EMBL" id="MNPL01020170">
    <property type="protein sequence ID" value="OQR69675.1"/>
    <property type="molecule type" value="Genomic_DNA"/>
</dbReference>
<keyword evidence="3" id="KW-1185">Reference proteome</keyword>
<evidence type="ECO:0000313" key="2">
    <source>
        <dbReference type="EMBL" id="OQR69675.1"/>
    </source>
</evidence>
<feature type="compositionally biased region" description="Low complexity" evidence="1">
    <location>
        <begin position="1"/>
        <end position="25"/>
    </location>
</feature>
<dbReference type="AlphaFoldDB" id="A0A1V9X7Y5"/>
<gene>
    <name evidence="2" type="ORF">BIW11_04321</name>
</gene>
<protein>
    <submittedName>
        <fullName evidence="2">Uncharacterized protein</fullName>
    </submittedName>
</protein>
<organism evidence="2 3">
    <name type="scientific">Tropilaelaps mercedesae</name>
    <dbReference type="NCBI Taxonomy" id="418985"/>
    <lineage>
        <taxon>Eukaryota</taxon>
        <taxon>Metazoa</taxon>
        <taxon>Ecdysozoa</taxon>
        <taxon>Arthropoda</taxon>
        <taxon>Chelicerata</taxon>
        <taxon>Arachnida</taxon>
        <taxon>Acari</taxon>
        <taxon>Parasitiformes</taxon>
        <taxon>Mesostigmata</taxon>
        <taxon>Gamasina</taxon>
        <taxon>Dermanyssoidea</taxon>
        <taxon>Laelapidae</taxon>
        <taxon>Tropilaelaps</taxon>
    </lineage>
</organism>
<dbReference type="InParanoid" id="A0A1V9X7Y5"/>
<name>A0A1V9X7Y5_9ACAR</name>
<evidence type="ECO:0000256" key="1">
    <source>
        <dbReference type="SAM" id="MobiDB-lite"/>
    </source>
</evidence>
<proteinExistence type="predicted"/>
<reference evidence="2 3" key="1">
    <citation type="journal article" date="2017" name="Gigascience">
        <title>Draft genome of the honey bee ectoparasitic mite, Tropilaelaps mercedesae, is shaped by the parasitic life history.</title>
        <authorList>
            <person name="Dong X."/>
            <person name="Armstrong S.D."/>
            <person name="Xia D."/>
            <person name="Makepeace B.L."/>
            <person name="Darby A.C."/>
            <person name="Kadowaki T."/>
        </authorList>
    </citation>
    <scope>NUCLEOTIDE SEQUENCE [LARGE SCALE GENOMIC DNA]</scope>
    <source>
        <strain evidence="2">Wuxi-XJTLU</strain>
    </source>
</reference>
<evidence type="ECO:0000313" key="3">
    <source>
        <dbReference type="Proteomes" id="UP000192247"/>
    </source>
</evidence>